<protein>
    <submittedName>
        <fullName evidence="8">Uncharacterized protein</fullName>
    </submittedName>
</protein>
<dbReference type="Proteomes" id="UP000507222">
    <property type="component" value="Unassembled WGS sequence"/>
</dbReference>
<comment type="subcellular location">
    <subcellularLocation>
        <location evidence="1">Cytoplasm</location>
    </subcellularLocation>
</comment>
<evidence type="ECO:0000256" key="1">
    <source>
        <dbReference type="ARBA" id="ARBA00004496"/>
    </source>
</evidence>
<dbReference type="AlphaFoldDB" id="A0A6J5VTJ7"/>
<dbReference type="PANTHER" id="PTHR33347">
    <property type="entry name" value="OSJNBA0091C07.3 PROTEIN"/>
    <property type="match status" value="1"/>
</dbReference>
<dbReference type="GO" id="GO:0009736">
    <property type="term" value="P:cytokinin-activated signaling pathway"/>
    <property type="evidence" value="ECO:0007669"/>
    <property type="project" value="UniProtKB-KW"/>
</dbReference>
<evidence type="ECO:0000256" key="5">
    <source>
        <dbReference type="ARBA" id="ARBA00023242"/>
    </source>
</evidence>
<evidence type="ECO:0000256" key="3">
    <source>
        <dbReference type="ARBA" id="ARBA00022712"/>
    </source>
</evidence>
<accession>A0A6J5VTJ7</accession>
<keyword evidence="5" id="KW-0539">Nucleus</keyword>
<comment type="similarity">
    <text evidence="6">Belongs to the SOFL plant protein family.</text>
</comment>
<reference evidence="8 9" key="1">
    <citation type="submission" date="2020-05" db="EMBL/GenBank/DDBJ databases">
        <authorList>
            <person name="Campoy J."/>
            <person name="Schneeberger K."/>
            <person name="Spophaly S."/>
        </authorList>
    </citation>
    <scope>NUCLEOTIDE SEQUENCE [LARGE SCALE GENOMIC DNA]</scope>
    <source>
        <strain evidence="8">PruArmRojPasFocal</strain>
    </source>
</reference>
<keyword evidence="3" id="KW-0203">Cytokinin biosynthesis</keyword>
<evidence type="ECO:0000256" key="4">
    <source>
        <dbReference type="ARBA" id="ARBA00022864"/>
    </source>
</evidence>
<dbReference type="InterPro" id="IPR044670">
    <property type="entry name" value="SOFL"/>
</dbReference>
<evidence type="ECO:0000256" key="6">
    <source>
        <dbReference type="ARBA" id="ARBA00024199"/>
    </source>
</evidence>
<feature type="compositionally biased region" description="Acidic residues" evidence="7">
    <location>
        <begin position="53"/>
        <end position="63"/>
    </location>
</feature>
<dbReference type="GO" id="GO:0005737">
    <property type="term" value="C:cytoplasm"/>
    <property type="evidence" value="ECO:0007669"/>
    <property type="project" value="UniProtKB-SubCell"/>
</dbReference>
<evidence type="ECO:0000256" key="7">
    <source>
        <dbReference type="SAM" id="MobiDB-lite"/>
    </source>
</evidence>
<evidence type="ECO:0000313" key="9">
    <source>
        <dbReference type="Proteomes" id="UP000507222"/>
    </source>
</evidence>
<proteinExistence type="inferred from homology"/>
<dbReference type="EMBL" id="CAEKDK010000008">
    <property type="protein sequence ID" value="CAB4290715.1"/>
    <property type="molecule type" value="Genomic_DNA"/>
</dbReference>
<dbReference type="PANTHER" id="PTHR33347:SF1">
    <property type="entry name" value="PROTEIN SOB FIVE-LIKE 5"/>
    <property type="match status" value="1"/>
</dbReference>
<keyword evidence="2" id="KW-0963">Cytoplasm</keyword>
<sequence length="246" mass="27263">MNVLASECSSGCESGWTLYLEQSNFLSHNPSASHRDSGFCDEYKDKRSKQADGDEGDEEEEDQSMVSDASSGPPHFNEDEVYLDDNTNNNINGCFCPPSKDLGPLKFRGKKQRIKEKGRRSCGDQQQQQQPSFLDDTASSPVFNYSKNNFIVSNNQASGGSSSVLDYSQGFSSTHFQGRSAYQDHFGFLQSTLSGNNLQNNQVGDWHEMKERDIFIISCWSLLVSTTTAAAVLLSQVEMVGRGCKK</sequence>
<organism evidence="8 9">
    <name type="scientific">Prunus armeniaca</name>
    <name type="common">Apricot</name>
    <name type="synonym">Armeniaca vulgaris</name>
    <dbReference type="NCBI Taxonomy" id="36596"/>
    <lineage>
        <taxon>Eukaryota</taxon>
        <taxon>Viridiplantae</taxon>
        <taxon>Streptophyta</taxon>
        <taxon>Embryophyta</taxon>
        <taxon>Tracheophyta</taxon>
        <taxon>Spermatophyta</taxon>
        <taxon>Magnoliopsida</taxon>
        <taxon>eudicotyledons</taxon>
        <taxon>Gunneridae</taxon>
        <taxon>Pentapetalae</taxon>
        <taxon>rosids</taxon>
        <taxon>fabids</taxon>
        <taxon>Rosales</taxon>
        <taxon>Rosaceae</taxon>
        <taxon>Amygdaloideae</taxon>
        <taxon>Amygdaleae</taxon>
        <taxon>Prunus</taxon>
    </lineage>
</organism>
<evidence type="ECO:0000256" key="2">
    <source>
        <dbReference type="ARBA" id="ARBA00022490"/>
    </source>
</evidence>
<feature type="region of interest" description="Disordered" evidence="7">
    <location>
        <begin position="27"/>
        <end position="83"/>
    </location>
</feature>
<keyword evidence="4" id="KW-0932">Cytokinin signaling pathway</keyword>
<dbReference type="GO" id="GO:0009691">
    <property type="term" value="P:cytokinin biosynthetic process"/>
    <property type="evidence" value="ECO:0007669"/>
    <property type="project" value="UniProtKB-KW"/>
</dbReference>
<feature type="compositionally biased region" description="Basic and acidic residues" evidence="7">
    <location>
        <begin position="33"/>
        <end position="52"/>
    </location>
</feature>
<gene>
    <name evidence="8" type="ORF">CURHAP_LOCUS50823</name>
</gene>
<evidence type="ECO:0000313" key="8">
    <source>
        <dbReference type="EMBL" id="CAB4290715.1"/>
    </source>
</evidence>
<name>A0A6J5VTJ7_PRUAR</name>
<feature type="region of interest" description="Disordered" evidence="7">
    <location>
        <begin position="113"/>
        <end position="138"/>
    </location>
</feature>